<dbReference type="EMBL" id="CM026427">
    <property type="protein sequence ID" value="KAG0568692.1"/>
    <property type="molecule type" value="Genomic_DNA"/>
</dbReference>
<dbReference type="OrthoDB" id="10258877at2759"/>
<dbReference type="AlphaFoldDB" id="A0A8T0HHM1"/>
<dbReference type="PANTHER" id="PTHR13511:SF0">
    <property type="entry name" value="KXDL MOTIF-CONTAINING PROTEIN 1"/>
    <property type="match status" value="1"/>
</dbReference>
<evidence type="ECO:0000256" key="1">
    <source>
        <dbReference type="ARBA" id="ARBA00005913"/>
    </source>
</evidence>
<dbReference type="PANTHER" id="PTHR13511">
    <property type="entry name" value="KXDL MOTIF-CONTAINING PROTEIN 1"/>
    <property type="match status" value="1"/>
</dbReference>
<feature type="domain" description="KxDL" evidence="2">
    <location>
        <begin position="26"/>
        <end position="110"/>
    </location>
</feature>
<evidence type="ECO:0000313" key="3">
    <source>
        <dbReference type="EMBL" id="KAG0568692.1"/>
    </source>
</evidence>
<proteinExistence type="inferred from homology"/>
<gene>
    <name evidence="3" type="ORF">KC19_6G038400</name>
</gene>
<keyword evidence="4" id="KW-1185">Reference proteome</keyword>
<dbReference type="InterPro" id="IPR019371">
    <property type="entry name" value="KxDL_dom"/>
</dbReference>
<protein>
    <recommendedName>
        <fullName evidence="2">KxDL domain-containing protein</fullName>
    </recommendedName>
</protein>
<name>A0A8T0HHM1_CERPU</name>
<reference evidence="3 4" key="1">
    <citation type="submission" date="2020-06" db="EMBL/GenBank/DDBJ databases">
        <title>WGS assembly of Ceratodon purpureus strain R40.</title>
        <authorList>
            <person name="Carey S.B."/>
            <person name="Jenkins J."/>
            <person name="Shu S."/>
            <person name="Lovell J.T."/>
            <person name="Sreedasyam A."/>
            <person name="Maumus F."/>
            <person name="Tiley G.P."/>
            <person name="Fernandez-Pozo N."/>
            <person name="Barry K."/>
            <person name="Chen C."/>
            <person name="Wang M."/>
            <person name="Lipzen A."/>
            <person name="Daum C."/>
            <person name="Saski C.A."/>
            <person name="Payton A.C."/>
            <person name="Mcbreen J.C."/>
            <person name="Conrad R.E."/>
            <person name="Kollar L.M."/>
            <person name="Olsson S."/>
            <person name="Huttunen S."/>
            <person name="Landis J.B."/>
            <person name="Wickett N.J."/>
            <person name="Johnson M.G."/>
            <person name="Rensing S.A."/>
            <person name="Grimwood J."/>
            <person name="Schmutz J."/>
            <person name="Mcdaniel S.F."/>
        </authorList>
    </citation>
    <scope>NUCLEOTIDE SEQUENCE [LARGE SCALE GENOMIC DNA]</scope>
    <source>
        <strain evidence="3 4">R40</strain>
    </source>
</reference>
<dbReference type="Proteomes" id="UP000822688">
    <property type="component" value="Chromosome 6"/>
</dbReference>
<sequence>MESHKAMAEEDVAKIAAASTAAADKIHNLLSASDVDTLKHQQLLILGRLQDSNAVLSHFNDFSERSFTAVANDFSQNTRLLKSMKTDLDYVFRKIGSLKARIQKQYPDAFKDVVADNRPDLEVPK</sequence>
<dbReference type="InterPro" id="IPR039843">
    <property type="entry name" value="KXD1-like"/>
</dbReference>
<comment type="caution">
    <text evidence="3">The sequence shown here is derived from an EMBL/GenBank/DDBJ whole genome shotgun (WGS) entry which is preliminary data.</text>
</comment>
<evidence type="ECO:0000259" key="2">
    <source>
        <dbReference type="Pfam" id="PF10241"/>
    </source>
</evidence>
<evidence type="ECO:0000313" key="4">
    <source>
        <dbReference type="Proteomes" id="UP000822688"/>
    </source>
</evidence>
<accession>A0A8T0HHM1</accession>
<comment type="similarity">
    <text evidence="1">Belongs to the KXD1 family.</text>
</comment>
<organism evidence="3 4">
    <name type="scientific">Ceratodon purpureus</name>
    <name type="common">Fire moss</name>
    <name type="synonym">Dicranum purpureum</name>
    <dbReference type="NCBI Taxonomy" id="3225"/>
    <lineage>
        <taxon>Eukaryota</taxon>
        <taxon>Viridiplantae</taxon>
        <taxon>Streptophyta</taxon>
        <taxon>Embryophyta</taxon>
        <taxon>Bryophyta</taxon>
        <taxon>Bryophytina</taxon>
        <taxon>Bryopsida</taxon>
        <taxon>Dicranidae</taxon>
        <taxon>Pseudoditrichales</taxon>
        <taxon>Ditrichaceae</taxon>
        <taxon>Ceratodon</taxon>
    </lineage>
</organism>
<dbReference type="GO" id="GO:0032418">
    <property type="term" value="P:lysosome localization"/>
    <property type="evidence" value="ECO:0007669"/>
    <property type="project" value="TreeGrafter"/>
</dbReference>
<dbReference type="Pfam" id="PF10241">
    <property type="entry name" value="KxDL"/>
    <property type="match status" value="1"/>
</dbReference>
<dbReference type="GO" id="GO:0099078">
    <property type="term" value="C:BORC complex"/>
    <property type="evidence" value="ECO:0007669"/>
    <property type="project" value="TreeGrafter"/>
</dbReference>